<sequence>MSDLSISFRRTEDNEYAFRVPTPPRIVVPPPAHNTDMIICLNVRQIMPPDGNNPDMAFLATINQGRVFIHNSGVDWAYERRRMAQEVTPYLFLGPHSAAKDYGFLTSQGITMLLGVIHERTPVNAALRIANELGIQFQSIGLANTNDLISTFPKTTAVINRHLADVQARLQHTPHPSYSHGKVFVFCESGNERSAAVIAAWMMEMLELDFVKAIQLCQCQRFCVNFDDNLKYVMRSYGDILQARRQVASSNPPGRRQQILPPPNSMEFPTGNVAGAKRGLDLEDSDMGDEDDDMERFLGRDNAPFRDAK</sequence>
<dbReference type="CDD" id="cd14498">
    <property type="entry name" value="DSP"/>
    <property type="match status" value="1"/>
</dbReference>
<feature type="compositionally biased region" description="Acidic residues" evidence="2">
    <location>
        <begin position="282"/>
        <end position="294"/>
    </location>
</feature>
<dbReference type="InterPro" id="IPR052449">
    <property type="entry name" value="STYX-Interacting_Phosphatase"/>
</dbReference>
<dbReference type="OrthoDB" id="10252009at2759"/>
<dbReference type="Pfam" id="PF00782">
    <property type="entry name" value="DSPc"/>
    <property type="match status" value="1"/>
</dbReference>
<dbReference type="SUPFAM" id="SSF52799">
    <property type="entry name" value="(Phosphotyrosine protein) phosphatases II"/>
    <property type="match status" value="1"/>
</dbReference>
<dbReference type="PANTHER" id="PTHR46588:SF1">
    <property type="entry name" value="SERINE_THREONINE_TYROSINE-INTERACTING PROTEIN"/>
    <property type="match status" value="1"/>
</dbReference>
<dbReference type="GO" id="GO:0005654">
    <property type="term" value="C:nucleoplasm"/>
    <property type="evidence" value="ECO:0007669"/>
    <property type="project" value="TreeGrafter"/>
</dbReference>
<dbReference type="GO" id="GO:1990444">
    <property type="term" value="F:F-box domain binding"/>
    <property type="evidence" value="ECO:0007669"/>
    <property type="project" value="TreeGrafter"/>
</dbReference>
<dbReference type="InterPro" id="IPR029021">
    <property type="entry name" value="Prot-tyrosine_phosphatase-like"/>
</dbReference>
<dbReference type="GO" id="GO:0062026">
    <property type="term" value="P:negative regulation of SCF-dependent proteasomal ubiquitin-dependent catabolic process"/>
    <property type="evidence" value="ECO:0007669"/>
    <property type="project" value="TreeGrafter"/>
</dbReference>
<evidence type="ECO:0000313" key="5">
    <source>
        <dbReference type="Proteomes" id="UP000799776"/>
    </source>
</evidence>
<dbReference type="PANTHER" id="PTHR46588">
    <property type="entry name" value="SERINE/THREONINE/TYROSINE-INTERACTING PROTEIN"/>
    <property type="match status" value="1"/>
</dbReference>
<organism evidence="4 5">
    <name type="scientific">Saccharata proteae CBS 121410</name>
    <dbReference type="NCBI Taxonomy" id="1314787"/>
    <lineage>
        <taxon>Eukaryota</taxon>
        <taxon>Fungi</taxon>
        <taxon>Dikarya</taxon>
        <taxon>Ascomycota</taxon>
        <taxon>Pezizomycotina</taxon>
        <taxon>Dothideomycetes</taxon>
        <taxon>Dothideomycetes incertae sedis</taxon>
        <taxon>Botryosphaeriales</taxon>
        <taxon>Saccharataceae</taxon>
        <taxon>Saccharata</taxon>
    </lineage>
</organism>
<dbReference type="SMART" id="SM00195">
    <property type="entry name" value="DSPc"/>
    <property type="match status" value="1"/>
</dbReference>
<dbReference type="Proteomes" id="UP000799776">
    <property type="component" value="Unassembled WGS sequence"/>
</dbReference>
<dbReference type="GO" id="GO:0140096">
    <property type="term" value="F:catalytic activity, acting on a protein"/>
    <property type="evidence" value="ECO:0007669"/>
    <property type="project" value="UniProtKB-ARBA"/>
</dbReference>
<keyword evidence="5" id="KW-1185">Reference proteome</keyword>
<feature type="compositionally biased region" description="Basic and acidic residues" evidence="2">
    <location>
        <begin position="295"/>
        <end position="309"/>
    </location>
</feature>
<evidence type="ECO:0000256" key="1">
    <source>
        <dbReference type="ARBA" id="ARBA00009649"/>
    </source>
</evidence>
<proteinExistence type="inferred from homology"/>
<gene>
    <name evidence="4" type="ORF">K490DRAFT_37780</name>
</gene>
<name>A0A6A5YCC1_9PEZI</name>
<evidence type="ECO:0000256" key="2">
    <source>
        <dbReference type="SAM" id="MobiDB-lite"/>
    </source>
</evidence>
<dbReference type="GO" id="GO:0070372">
    <property type="term" value="P:regulation of ERK1 and ERK2 cascade"/>
    <property type="evidence" value="ECO:0007669"/>
    <property type="project" value="TreeGrafter"/>
</dbReference>
<evidence type="ECO:0000313" key="4">
    <source>
        <dbReference type="EMBL" id="KAF2089358.1"/>
    </source>
</evidence>
<dbReference type="Gene3D" id="3.90.190.10">
    <property type="entry name" value="Protein tyrosine phosphatase superfamily"/>
    <property type="match status" value="1"/>
</dbReference>
<reference evidence="4" key="1">
    <citation type="journal article" date="2020" name="Stud. Mycol.">
        <title>101 Dothideomycetes genomes: a test case for predicting lifestyles and emergence of pathogens.</title>
        <authorList>
            <person name="Haridas S."/>
            <person name="Albert R."/>
            <person name="Binder M."/>
            <person name="Bloem J."/>
            <person name="Labutti K."/>
            <person name="Salamov A."/>
            <person name="Andreopoulos B."/>
            <person name="Baker S."/>
            <person name="Barry K."/>
            <person name="Bills G."/>
            <person name="Bluhm B."/>
            <person name="Cannon C."/>
            <person name="Castanera R."/>
            <person name="Culley D."/>
            <person name="Daum C."/>
            <person name="Ezra D."/>
            <person name="Gonzalez J."/>
            <person name="Henrissat B."/>
            <person name="Kuo A."/>
            <person name="Liang C."/>
            <person name="Lipzen A."/>
            <person name="Lutzoni F."/>
            <person name="Magnuson J."/>
            <person name="Mondo S."/>
            <person name="Nolan M."/>
            <person name="Ohm R."/>
            <person name="Pangilinan J."/>
            <person name="Park H.-J."/>
            <person name="Ramirez L."/>
            <person name="Alfaro M."/>
            <person name="Sun H."/>
            <person name="Tritt A."/>
            <person name="Yoshinaga Y."/>
            <person name="Zwiers L.-H."/>
            <person name="Turgeon B."/>
            <person name="Goodwin S."/>
            <person name="Spatafora J."/>
            <person name="Crous P."/>
            <person name="Grigoriev I."/>
        </authorList>
    </citation>
    <scope>NUCLEOTIDE SEQUENCE</scope>
    <source>
        <strain evidence="4">CBS 121410</strain>
    </source>
</reference>
<dbReference type="AlphaFoldDB" id="A0A6A5YCC1"/>
<accession>A0A6A5YCC1</accession>
<evidence type="ECO:0000259" key="3">
    <source>
        <dbReference type="SMART" id="SM00195"/>
    </source>
</evidence>
<dbReference type="EMBL" id="ML978714">
    <property type="protein sequence ID" value="KAF2089358.1"/>
    <property type="molecule type" value="Genomic_DNA"/>
</dbReference>
<dbReference type="InterPro" id="IPR000340">
    <property type="entry name" value="Dual-sp_phosphatase_cat-dom"/>
</dbReference>
<feature type="domain" description="Tyrosine-protein phosphatase" evidence="3">
    <location>
        <begin position="83"/>
        <end position="240"/>
    </location>
</feature>
<comment type="similarity">
    <text evidence="1">Belongs to the protein-tyrosine phosphatase family. Non-receptor class subfamily.</text>
</comment>
<dbReference type="InterPro" id="IPR020422">
    <property type="entry name" value="TYR_PHOSPHATASE_DUAL_dom"/>
</dbReference>
<feature type="region of interest" description="Disordered" evidence="2">
    <location>
        <begin position="246"/>
        <end position="309"/>
    </location>
</feature>
<dbReference type="GO" id="GO:0005737">
    <property type="term" value="C:cytoplasm"/>
    <property type="evidence" value="ECO:0007669"/>
    <property type="project" value="TreeGrafter"/>
</dbReference>
<protein>
    <submittedName>
        <fullName evidence="4">Phosphatases II</fullName>
    </submittedName>
</protein>